<evidence type="ECO:0000313" key="2">
    <source>
        <dbReference type="EMBL" id="MDY2588155.1"/>
    </source>
</evidence>
<keyword evidence="1" id="KW-0472">Membrane</keyword>
<proteinExistence type="predicted"/>
<reference evidence="2 3" key="1">
    <citation type="submission" date="2023-11" db="EMBL/GenBank/DDBJ databases">
        <title>Winogradskyella pelagius sp. nov., isolated from coastal sediment.</title>
        <authorList>
            <person name="Li F."/>
        </authorList>
    </citation>
    <scope>NUCLEOTIDE SEQUENCE [LARGE SCALE GENOMIC DNA]</scope>
    <source>
        <strain evidence="2 3">KCTC 23502</strain>
    </source>
</reference>
<name>A0ABU5ERJ5_9FLAO</name>
<evidence type="ECO:0000313" key="3">
    <source>
        <dbReference type="Proteomes" id="UP001285855"/>
    </source>
</evidence>
<sequence length="55" mass="6443">MRKMKFIKEKNEDRKDYLFQKDKKTVIGAKVIGFILLILISAVIVSGIDFEYNSF</sequence>
<keyword evidence="1" id="KW-1133">Transmembrane helix</keyword>
<organism evidence="2 3">
    <name type="scientific">Winogradskyella aquimaris</name>
    <dbReference type="NCBI Taxonomy" id="864074"/>
    <lineage>
        <taxon>Bacteria</taxon>
        <taxon>Pseudomonadati</taxon>
        <taxon>Bacteroidota</taxon>
        <taxon>Flavobacteriia</taxon>
        <taxon>Flavobacteriales</taxon>
        <taxon>Flavobacteriaceae</taxon>
        <taxon>Winogradskyella</taxon>
    </lineage>
</organism>
<accession>A0ABU5ERJ5</accession>
<gene>
    <name evidence="2" type="ORF">SNF14_12465</name>
</gene>
<feature type="transmembrane region" description="Helical" evidence="1">
    <location>
        <begin position="27"/>
        <end position="48"/>
    </location>
</feature>
<evidence type="ECO:0000256" key="1">
    <source>
        <dbReference type="SAM" id="Phobius"/>
    </source>
</evidence>
<keyword evidence="1" id="KW-0812">Transmembrane</keyword>
<protein>
    <submittedName>
        <fullName evidence="2">Uncharacterized protein</fullName>
    </submittedName>
</protein>
<dbReference type="EMBL" id="JAXDAE010000013">
    <property type="protein sequence ID" value="MDY2588155.1"/>
    <property type="molecule type" value="Genomic_DNA"/>
</dbReference>
<comment type="caution">
    <text evidence="2">The sequence shown here is derived from an EMBL/GenBank/DDBJ whole genome shotgun (WGS) entry which is preliminary data.</text>
</comment>
<keyword evidence="3" id="KW-1185">Reference proteome</keyword>
<dbReference type="Proteomes" id="UP001285855">
    <property type="component" value="Unassembled WGS sequence"/>
</dbReference>
<dbReference type="RefSeq" id="WP_320556503.1">
    <property type="nucleotide sequence ID" value="NZ_JAXDAE010000013.1"/>
</dbReference>